<organism evidence="10 11">
    <name type="scientific">Actinomadura fulvescens</name>
    <dbReference type="NCBI Taxonomy" id="46160"/>
    <lineage>
        <taxon>Bacteria</taxon>
        <taxon>Bacillati</taxon>
        <taxon>Actinomycetota</taxon>
        <taxon>Actinomycetes</taxon>
        <taxon>Streptosporangiales</taxon>
        <taxon>Thermomonosporaceae</taxon>
        <taxon>Actinomadura</taxon>
    </lineage>
</organism>
<keyword evidence="2 5" id="KW-0645">Protease</keyword>
<feature type="domain" description="PatG" evidence="8">
    <location>
        <begin position="412"/>
        <end position="522"/>
    </location>
</feature>
<evidence type="ECO:0000313" key="10">
    <source>
        <dbReference type="EMBL" id="GAA2637855.1"/>
    </source>
</evidence>
<dbReference type="InterPro" id="IPR051048">
    <property type="entry name" value="Peptidase_S8/S53_subtilisin"/>
</dbReference>
<dbReference type="RefSeq" id="WP_344549122.1">
    <property type="nucleotide sequence ID" value="NZ_BAAATD010000024.1"/>
</dbReference>
<feature type="active site" description="Charge relay system" evidence="5">
    <location>
        <position position="228"/>
    </location>
</feature>
<evidence type="ECO:0000256" key="6">
    <source>
        <dbReference type="SAM" id="MobiDB-lite"/>
    </source>
</evidence>
<gene>
    <name evidence="10" type="ORF">GCM10010411_92080</name>
</gene>
<dbReference type="InterPro" id="IPR023830">
    <property type="entry name" value="Peptidase_S8A_PatG"/>
</dbReference>
<dbReference type="InterPro" id="IPR015500">
    <property type="entry name" value="Peptidase_S8_subtilisin-rel"/>
</dbReference>
<evidence type="ECO:0000259" key="9">
    <source>
        <dbReference type="Pfam" id="PF18065"/>
    </source>
</evidence>
<dbReference type="PANTHER" id="PTHR43399:SF4">
    <property type="entry name" value="CELL WALL-ASSOCIATED PROTEASE"/>
    <property type="match status" value="1"/>
</dbReference>
<dbReference type="PROSITE" id="PS00138">
    <property type="entry name" value="SUBTILASE_SER"/>
    <property type="match status" value="1"/>
</dbReference>
<feature type="domain" description="PatG C-terminal" evidence="9">
    <location>
        <begin position="576"/>
        <end position="687"/>
    </location>
</feature>
<dbReference type="Proteomes" id="UP001501509">
    <property type="component" value="Unassembled WGS sequence"/>
</dbReference>
<sequence>MGEVAAIAGMARLWRLTTGDDRIAVAVVDGLVDEAHPVFAGARLTQLREVWPGGSAVDRAAAHGTAVASVLFARHGAARSGVAGVAGVAPGCRAISVPVFTSGRRAAQLDLARAIDLALDAGAQVINISGGQLAGPDEAEDALARAVRRCREAGVLVVAAAGNDGCRCDHVPASLPGVLAVGACDDAGRPLSMSNFGPGSRHQGLLAPGHDIPVAVPGGAATTMSGTSLAAPIVTGVAALLASLHLRHGRKPDLLAIGDLLRATADPCDPSTSRHTGHTDDGPNQSQDTGRDTGQDTVCARYLTGTLNITKAVTAVTSTSSSASITSTTAAPVSPVADAGRQAALEPGLVPAAGEAGCGCGTEPAAAAATPPAPAPPALVPSAPVPAAAAGWREGGVSPSAGPQPAAARRLVYALGTLGYDFGTEARRDTFKQLMPPVEVDGVALPGNPYDARQMVDYLREHPSEATPLIWTLNLDLTPIYAIEPVGGYGPGVYERLTAFLDRQLKADDDTDFVDRISVPGTLPGRTAKLFNGQHVPVIEINLTRGLYGWSVASLAHAVAECDVPAHNKAGAAPDQDRLEAAVADFLQRIYYDLRNFGATSRDRALNFAATNAVQARQTLAEALGKGMALGDIETEKSPYGRPDSDCWDVKLRFFDPDNSRRAKRVYRFTIDVKDVLPVTLGPVRSWPEA</sequence>
<evidence type="ECO:0000256" key="2">
    <source>
        <dbReference type="ARBA" id="ARBA00022670"/>
    </source>
</evidence>
<dbReference type="InterPro" id="IPR036852">
    <property type="entry name" value="Peptidase_S8/S53_dom_sf"/>
</dbReference>
<keyword evidence="3 5" id="KW-0378">Hydrolase</keyword>
<feature type="domain" description="Peptidase S8/S53" evidence="7">
    <location>
        <begin position="22"/>
        <end position="265"/>
    </location>
</feature>
<evidence type="ECO:0000313" key="11">
    <source>
        <dbReference type="Proteomes" id="UP001501509"/>
    </source>
</evidence>
<evidence type="ECO:0000256" key="4">
    <source>
        <dbReference type="ARBA" id="ARBA00022825"/>
    </source>
</evidence>
<evidence type="ECO:0008006" key="12">
    <source>
        <dbReference type="Google" id="ProtNLM"/>
    </source>
</evidence>
<dbReference type="PROSITE" id="PS51892">
    <property type="entry name" value="SUBTILASE"/>
    <property type="match status" value="1"/>
</dbReference>
<dbReference type="InterPro" id="IPR040636">
    <property type="entry name" value="PatG_C"/>
</dbReference>
<evidence type="ECO:0000256" key="3">
    <source>
        <dbReference type="ARBA" id="ARBA00022801"/>
    </source>
</evidence>
<dbReference type="PANTHER" id="PTHR43399">
    <property type="entry name" value="SUBTILISIN-RELATED"/>
    <property type="match status" value="1"/>
</dbReference>
<dbReference type="InterPro" id="IPR023828">
    <property type="entry name" value="Peptidase_S8_Ser-AS"/>
</dbReference>
<dbReference type="Pfam" id="PF00082">
    <property type="entry name" value="Peptidase_S8"/>
    <property type="match status" value="1"/>
</dbReference>
<proteinExistence type="inferred from homology"/>
<feature type="region of interest" description="Disordered" evidence="6">
    <location>
        <begin position="265"/>
        <end position="295"/>
    </location>
</feature>
<evidence type="ECO:0000259" key="7">
    <source>
        <dbReference type="Pfam" id="PF00082"/>
    </source>
</evidence>
<dbReference type="InterPro" id="IPR000209">
    <property type="entry name" value="Peptidase_S8/S53_dom"/>
</dbReference>
<dbReference type="NCBIfam" id="TIGR03895">
    <property type="entry name" value="protease_PatA"/>
    <property type="match status" value="1"/>
</dbReference>
<comment type="similarity">
    <text evidence="1 5">Belongs to the peptidase S8 family.</text>
</comment>
<protein>
    <recommendedName>
        <fullName evidence="12">PatA/PatG family cyanobactin maturation protease</fullName>
    </recommendedName>
</protein>
<evidence type="ECO:0000259" key="8">
    <source>
        <dbReference type="Pfam" id="PF18047"/>
    </source>
</evidence>
<keyword evidence="11" id="KW-1185">Reference proteome</keyword>
<dbReference type="PRINTS" id="PR00723">
    <property type="entry name" value="SUBTILISIN"/>
</dbReference>
<name>A0ABP6D7I1_9ACTN</name>
<accession>A0ABP6D7I1</accession>
<dbReference type="Pfam" id="PF18065">
    <property type="entry name" value="PatG_C"/>
    <property type="match status" value="1"/>
</dbReference>
<dbReference type="Gene3D" id="3.40.50.200">
    <property type="entry name" value="Peptidase S8/S53 domain"/>
    <property type="match status" value="1"/>
</dbReference>
<feature type="active site" description="Charge relay system" evidence="5">
    <location>
        <position position="63"/>
    </location>
</feature>
<comment type="caution">
    <text evidence="10">The sequence shown here is derived from an EMBL/GenBank/DDBJ whole genome shotgun (WGS) entry which is preliminary data.</text>
</comment>
<reference evidence="11" key="1">
    <citation type="journal article" date="2019" name="Int. J. Syst. Evol. Microbiol.">
        <title>The Global Catalogue of Microorganisms (GCM) 10K type strain sequencing project: providing services to taxonomists for standard genome sequencing and annotation.</title>
        <authorList>
            <consortium name="The Broad Institute Genomics Platform"/>
            <consortium name="The Broad Institute Genome Sequencing Center for Infectious Disease"/>
            <person name="Wu L."/>
            <person name="Ma J."/>
        </authorList>
    </citation>
    <scope>NUCLEOTIDE SEQUENCE [LARGE SCALE GENOMIC DNA]</scope>
    <source>
        <strain evidence="11">JCM 6833</strain>
    </source>
</reference>
<feature type="active site" description="Charge relay system" evidence="5">
    <location>
        <position position="29"/>
    </location>
</feature>
<dbReference type="SUPFAM" id="SSF52743">
    <property type="entry name" value="Subtilisin-like"/>
    <property type="match status" value="1"/>
</dbReference>
<dbReference type="Pfam" id="PF18047">
    <property type="entry name" value="PatG_D"/>
    <property type="match status" value="1"/>
</dbReference>
<evidence type="ECO:0000256" key="1">
    <source>
        <dbReference type="ARBA" id="ARBA00011073"/>
    </source>
</evidence>
<dbReference type="InterPro" id="IPR040483">
    <property type="entry name" value="PatG_dom"/>
</dbReference>
<evidence type="ECO:0000256" key="5">
    <source>
        <dbReference type="PROSITE-ProRule" id="PRU01240"/>
    </source>
</evidence>
<keyword evidence="4 5" id="KW-0720">Serine protease</keyword>
<dbReference type="EMBL" id="BAAATD010000024">
    <property type="protein sequence ID" value="GAA2637855.1"/>
    <property type="molecule type" value="Genomic_DNA"/>
</dbReference>